<dbReference type="EMBL" id="JBICCN010000143">
    <property type="protein sequence ID" value="KAL3090046.1"/>
    <property type="molecule type" value="Genomic_DNA"/>
</dbReference>
<reference evidence="1 2" key="1">
    <citation type="submission" date="2024-10" db="EMBL/GenBank/DDBJ databases">
        <authorList>
            <person name="Kim D."/>
        </authorList>
    </citation>
    <scope>NUCLEOTIDE SEQUENCE [LARGE SCALE GENOMIC DNA]</scope>
    <source>
        <strain evidence="1">Taebaek</strain>
    </source>
</reference>
<evidence type="ECO:0000313" key="2">
    <source>
        <dbReference type="Proteomes" id="UP001620645"/>
    </source>
</evidence>
<proteinExistence type="predicted"/>
<organism evidence="1 2">
    <name type="scientific">Heterodera schachtii</name>
    <name type="common">Sugarbeet cyst nematode worm</name>
    <name type="synonym">Tylenchus schachtii</name>
    <dbReference type="NCBI Taxonomy" id="97005"/>
    <lineage>
        <taxon>Eukaryota</taxon>
        <taxon>Metazoa</taxon>
        <taxon>Ecdysozoa</taxon>
        <taxon>Nematoda</taxon>
        <taxon>Chromadorea</taxon>
        <taxon>Rhabditida</taxon>
        <taxon>Tylenchina</taxon>
        <taxon>Tylenchomorpha</taxon>
        <taxon>Tylenchoidea</taxon>
        <taxon>Heteroderidae</taxon>
        <taxon>Heteroderinae</taxon>
        <taxon>Heterodera</taxon>
    </lineage>
</organism>
<dbReference type="Proteomes" id="UP001620645">
    <property type="component" value="Unassembled WGS sequence"/>
</dbReference>
<gene>
    <name evidence="1" type="ORF">niasHS_006498</name>
</gene>
<evidence type="ECO:0000313" key="1">
    <source>
        <dbReference type="EMBL" id="KAL3090046.1"/>
    </source>
</evidence>
<accession>A0ABD2JHG8</accession>
<protein>
    <submittedName>
        <fullName evidence="1">Uncharacterized protein</fullName>
    </submittedName>
</protein>
<dbReference type="AlphaFoldDB" id="A0ABD2JHG8"/>
<keyword evidence="2" id="KW-1185">Reference proteome</keyword>
<name>A0ABD2JHG8_HETSC</name>
<sequence length="129" mass="14854">MNDNELIYVPIFPAPSEAATVPPRRSHFELAMPTISVLRSRQQPNVNVKLHTLALHLCRRRRRRTVSIGHGILVFGPNEAAMLLHMRKLLDFLRRTARIFNAFSSFFGSTSLIAQKIDLKEEKYKTNQQ</sequence>
<comment type="caution">
    <text evidence="1">The sequence shown here is derived from an EMBL/GenBank/DDBJ whole genome shotgun (WGS) entry which is preliminary data.</text>
</comment>